<name>A0A173WU75_9FIRM</name>
<dbReference type="InterPro" id="IPR021997">
    <property type="entry name" value="SporV_AA"/>
</dbReference>
<feature type="transmembrane region" description="Helical" evidence="1">
    <location>
        <begin position="150"/>
        <end position="170"/>
    </location>
</feature>
<proteinExistence type="predicted"/>
<protein>
    <submittedName>
        <fullName evidence="3">Stage V sporulation protein AA</fullName>
    </submittedName>
</protein>
<organism evidence="3 4">
    <name type="scientific">Dorea longicatena</name>
    <dbReference type="NCBI Taxonomy" id="88431"/>
    <lineage>
        <taxon>Bacteria</taxon>
        <taxon>Bacillati</taxon>
        <taxon>Bacillota</taxon>
        <taxon>Clostridia</taxon>
        <taxon>Lachnospirales</taxon>
        <taxon>Lachnospiraceae</taxon>
        <taxon>Dorea</taxon>
    </lineage>
</organism>
<evidence type="ECO:0000256" key="1">
    <source>
        <dbReference type="SAM" id="Phobius"/>
    </source>
</evidence>
<keyword evidence="1" id="KW-1133">Transmembrane helix</keyword>
<evidence type="ECO:0000259" key="2">
    <source>
        <dbReference type="Pfam" id="PF12164"/>
    </source>
</evidence>
<accession>A0A173WU75</accession>
<dbReference type="EMBL" id="CYYM01000001">
    <property type="protein sequence ID" value="CUN42087.1"/>
    <property type="molecule type" value="Genomic_DNA"/>
</dbReference>
<keyword evidence="1" id="KW-0812">Transmembrane</keyword>
<reference evidence="3 4" key="1">
    <citation type="submission" date="2015-09" db="EMBL/GenBank/DDBJ databases">
        <authorList>
            <consortium name="Pathogen Informatics"/>
        </authorList>
    </citation>
    <scope>NUCLEOTIDE SEQUENCE [LARGE SCALE GENOMIC DNA]</scope>
    <source>
        <strain evidence="3 4">2789STDY5608851</strain>
    </source>
</reference>
<sequence length="224" mass="25343">MTANSDDIYIKADRNIEVAKKSVTLGDVLKIECVNPAMLARIRSTHLLTFHHPDNKRERRVVMSVLKVIQKIHEIYPEASVENIGETDFIVTYEEQDGKGGVIHVVKIVMVVMISFFGAAFSTMAFNNDVGVTKMFGQIYELLTGTKSNGFTILEFMYCIGIIIGILTFFNHFGKKRLSVDPTPMEVEMRLYENDIQTTLVETYSRKEKELDVDEKHIPGNSGT</sequence>
<feature type="domain" description="Stage V sporulation protein AA" evidence="2">
    <location>
        <begin position="6"/>
        <end position="96"/>
    </location>
</feature>
<keyword evidence="1" id="KW-0472">Membrane</keyword>
<feature type="transmembrane region" description="Helical" evidence="1">
    <location>
        <begin position="105"/>
        <end position="126"/>
    </location>
</feature>
<gene>
    <name evidence="3" type="ORF">ERS852408_00263</name>
</gene>
<evidence type="ECO:0000313" key="3">
    <source>
        <dbReference type="EMBL" id="CUN42087.1"/>
    </source>
</evidence>
<dbReference type="Gene3D" id="2.60.480.10">
    <property type="entry name" value="eubacterium ventriosum atcc domain"/>
    <property type="match status" value="1"/>
</dbReference>
<dbReference type="AlphaFoldDB" id="A0A173WU75"/>
<dbReference type="Pfam" id="PF12164">
    <property type="entry name" value="SporV_AA"/>
    <property type="match status" value="1"/>
</dbReference>
<dbReference type="RefSeq" id="WP_055193483.1">
    <property type="nucleotide sequence ID" value="NZ_CYYM01000001.1"/>
</dbReference>
<dbReference type="Proteomes" id="UP000095380">
    <property type="component" value="Unassembled WGS sequence"/>
</dbReference>
<evidence type="ECO:0000313" key="4">
    <source>
        <dbReference type="Proteomes" id="UP000095380"/>
    </source>
</evidence>
<dbReference type="InterPro" id="IPR038548">
    <property type="entry name" value="SporV_AA_N_sf"/>
</dbReference>